<accession>A0A392Q5R5</accession>
<dbReference type="Pfam" id="PF13966">
    <property type="entry name" value="zf-RVT"/>
    <property type="match status" value="1"/>
</dbReference>
<dbReference type="PANTHER" id="PTHR36617">
    <property type="entry name" value="PROTEIN, PUTATIVE-RELATED"/>
    <property type="match status" value="1"/>
</dbReference>
<name>A0A392Q5R5_9FABA</name>
<evidence type="ECO:0000313" key="2">
    <source>
        <dbReference type="EMBL" id="MCI19651.1"/>
    </source>
</evidence>
<sequence>TVGEMGSWVEGQWVWDLRWRKDLFVLELNLLDSLHEILNRSTISAADDSWFWKHDPIGQYSIKSAFLALSRSTTYELIFFEEEERLLPKVWKTFSPSKVAVFSWQLLQDKLPTRQNLWQRGVIGDASVSTCVLCGLEPKSADHLFSSCNRISPAWYGILRGLGVKLVPPRGVLGIFEAFLGIGMSRKDML</sequence>
<dbReference type="PANTHER" id="PTHR36617:SF15">
    <property type="entry name" value="REVERSE TRANSCRIPTASE ZINC-BINDING DOMAIN-CONTAINING PROTEIN"/>
    <property type="match status" value="1"/>
</dbReference>
<organism evidence="2 3">
    <name type="scientific">Trifolium medium</name>
    <dbReference type="NCBI Taxonomy" id="97028"/>
    <lineage>
        <taxon>Eukaryota</taxon>
        <taxon>Viridiplantae</taxon>
        <taxon>Streptophyta</taxon>
        <taxon>Embryophyta</taxon>
        <taxon>Tracheophyta</taxon>
        <taxon>Spermatophyta</taxon>
        <taxon>Magnoliopsida</taxon>
        <taxon>eudicotyledons</taxon>
        <taxon>Gunneridae</taxon>
        <taxon>Pentapetalae</taxon>
        <taxon>rosids</taxon>
        <taxon>fabids</taxon>
        <taxon>Fabales</taxon>
        <taxon>Fabaceae</taxon>
        <taxon>Papilionoideae</taxon>
        <taxon>50 kb inversion clade</taxon>
        <taxon>NPAAA clade</taxon>
        <taxon>Hologalegina</taxon>
        <taxon>IRL clade</taxon>
        <taxon>Trifolieae</taxon>
        <taxon>Trifolium</taxon>
    </lineage>
</organism>
<dbReference type="AlphaFoldDB" id="A0A392Q5R5"/>
<comment type="caution">
    <text evidence="2">The sequence shown here is derived from an EMBL/GenBank/DDBJ whole genome shotgun (WGS) entry which is preliminary data.</text>
</comment>
<dbReference type="Proteomes" id="UP000265520">
    <property type="component" value="Unassembled WGS sequence"/>
</dbReference>
<evidence type="ECO:0000259" key="1">
    <source>
        <dbReference type="Pfam" id="PF13966"/>
    </source>
</evidence>
<dbReference type="InterPro" id="IPR026960">
    <property type="entry name" value="RVT-Znf"/>
</dbReference>
<protein>
    <submittedName>
        <fullName evidence="2">Putative ribonuclease H protein</fullName>
    </submittedName>
</protein>
<feature type="domain" description="Reverse transcriptase zinc-binding" evidence="1">
    <location>
        <begin position="72"/>
        <end position="155"/>
    </location>
</feature>
<proteinExistence type="predicted"/>
<evidence type="ECO:0000313" key="3">
    <source>
        <dbReference type="Proteomes" id="UP000265520"/>
    </source>
</evidence>
<keyword evidence="3" id="KW-1185">Reference proteome</keyword>
<feature type="non-terminal residue" evidence="2">
    <location>
        <position position="1"/>
    </location>
</feature>
<dbReference type="EMBL" id="LXQA010115888">
    <property type="protein sequence ID" value="MCI19651.1"/>
    <property type="molecule type" value="Genomic_DNA"/>
</dbReference>
<reference evidence="2 3" key="1">
    <citation type="journal article" date="2018" name="Front. Plant Sci.">
        <title>Red Clover (Trifolium pratense) and Zigzag Clover (T. medium) - A Picture of Genomic Similarities and Differences.</title>
        <authorList>
            <person name="Dluhosova J."/>
            <person name="Istvanek J."/>
            <person name="Nedelnik J."/>
            <person name="Repkova J."/>
        </authorList>
    </citation>
    <scope>NUCLEOTIDE SEQUENCE [LARGE SCALE GENOMIC DNA]</scope>
    <source>
        <strain evidence="3">cv. 10/8</strain>
        <tissue evidence="2">Leaf</tissue>
    </source>
</reference>